<dbReference type="GO" id="GO:0006886">
    <property type="term" value="P:intracellular protein transport"/>
    <property type="evidence" value="ECO:0007669"/>
    <property type="project" value="InterPro"/>
</dbReference>
<comment type="function">
    <text evidence="11 12">The coatomer is a cytosolic protein complex that binds to dilysine motifs and reversibly associates with Golgi non-clathrin-coated vesicles, which further mediate biosynthetic protein transport from the ER, via the Golgi up to the trans Golgi network. Coatomer complex is required for budding from Golgi membranes, and is essential for the retrograde Golgi-to-ER transport of dilysine-tagged proteins.</text>
</comment>
<evidence type="ECO:0000256" key="10">
    <source>
        <dbReference type="ARBA" id="ARBA00023329"/>
    </source>
</evidence>
<dbReference type="InterPro" id="IPR016460">
    <property type="entry name" value="COPB1"/>
</dbReference>
<organism evidence="16 17">
    <name type="scientific">Linum tenue</name>
    <dbReference type="NCBI Taxonomy" id="586396"/>
    <lineage>
        <taxon>Eukaryota</taxon>
        <taxon>Viridiplantae</taxon>
        <taxon>Streptophyta</taxon>
        <taxon>Embryophyta</taxon>
        <taxon>Tracheophyta</taxon>
        <taxon>Spermatophyta</taxon>
        <taxon>Magnoliopsida</taxon>
        <taxon>eudicotyledons</taxon>
        <taxon>Gunneridae</taxon>
        <taxon>Pentapetalae</taxon>
        <taxon>rosids</taxon>
        <taxon>fabids</taxon>
        <taxon>Malpighiales</taxon>
        <taxon>Linaceae</taxon>
        <taxon>Linum</taxon>
    </lineage>
</organism>
<keyword evidence="9 12" id="KW-0472">Membrane</keyword>
<accession>A0AAV0NQ77</accession>
<dbReference type="Proteomes" id="UP001154282">
    <property type="component" value="Unassembled WGS sequence"/>
</dbReference>
<dbReference type="GO" id="GO:0006891">
    <property type="term" value="P:intra-Golgi vesicle-mediated transport"/>
    <property type="evidence" value="ECO:0007669"/>
    <property type="project" value="TreeGrafter"/>
</dbReference>
<evidence type="ECO:0000313" key="17">
    <source>
        <dbReference type="Proteomes" id="UP001154282"/>
    </source>
</evidence>
<evidence type="ECO:0000256" key="8">
    <source>
        <dbReference type="ARBA" id="ARBA00023034"/>
    </source>
</evidence>
<evidence type="ECO:0000256" key="4">
    <source>
        <dbReference type="ARBA" id="ARBA00022490"/>
    </source>
</evidence>
<evidence type="ECO:0000256" key="2">
    <source>
        <dbReference type="ARBA" id="ARBA00011775"/>
    </source>
</evidence>
<dbReference type="InterPro" id="IPR002553">
    <property type="entry name" value="Clathrin/coatomer_adapt-like_N"/>
</dbReference>
<evidence type="ECO:0000256" key="11">
    <source>
        <dbReference type="ARBA" id="ARBA00025536"/>
    </source>
</evidence>
<proteinExistence type="predicted"/>
<keyword evidence="6 12" id="KW-0931">ER-Golgi transport</keyword>
<dbReference type="Pfam" id="PF01602">
    <property type="entry name" value="Adaptin_N"/>
    <property type="match status" value="1"/>
</dbReference>
<sequence>MEKSCSLLVHFDKGTPAIANEIKEALEGNDVLAKIDAMKKAVSLLLNGETLPQLFITIIRYVLPSEDHTIQRLLLLYLEIIDKKDASGKLLPEMILICQNLRNNLQHPNEYIRGVTLRFLCRLHETEIIEPLIPSVLQNLEHRHPFIRRNAIFAVMSIYKLPQGDQLLVDAPEMIEKALSTEHDQSAKRNAFLMLFTCAQERAINYLFSHVDKIPEWGEQLQMVVLELIRKVCRTDKGEKKGKYITIIISLLNATSSAVVYECAGTLVSLSSAPTAIKAAANTYGQLLLSQSDNNVKLIVLDRLQELKSSHREIMVDMVMDVLRALSSPNLDIRRKTLDIILDLITARNVNEIVQMLKKEVVKTQSGELEKNGEYRQMLIQAIHSCAIKFPEVASTVVHLLMDFLGDSNIASAIDVVIFVREIIETNPKLRVSIVTRLLDTFYQIRAARVCAGALWIVGEYCLSLSEVESGIATIKQCLGELPFFSITEEGEVTDTFKKPPQQASSITVSSRRPAVLSDGTYATQNAASETAFAAPTMVQGSLSSGNLRSLLLTGDFFLAAVVACTLTKLVLRWEEVQSSKVEVNKAATHALLIMVSMLQLGQSSVLPHPIDSDSYDRILLCIRLLSNTGDDIRKIWLQSCRQSFVKMLSEKQLRETEELKAKAQVSHAQPDDLIDFYHLKGMSQLELEDEVQDDLKRATGEFINDGNDTNKLNRILQLTGFSDPVYAEAYVTVHHYDIVLDVTVINRTKETLQNLCLELATMGDLKLVERPQNYALAPESSKQIKANIKVSSTETGVIFGNIVYETSNVFERTVVVLNDIHIDIMDYISPAFCSDAAFRTMWAEFEWENKVAVNTTIQDEKEFLDHIMKSTNMKCLTAPSTLDGECGFLAANLYAKSVFGEDALVNISLEKQGDGKLSGYIRIRSKTQGIALSLGDKITLKQKGGGS</sequence>
<evidence type="ECO:0000313" key="16">
    <source>
        <dbReference type="EMBL" id="CAI0460681.1"/>
    </source>
</evidence>
<dbReference type="GO" id="GO:0000139">
    <property type="term" value="C:Golgi membrane"/>
    <property type="evidence" value="ECO:0007669"/>
    <property type="project" value="UniProtKB-SubCell"/>
</dbReference>
<feature type="domain" description="Coatomer beta subunit appendage platform" evidence="15">
    <location>
        <begin position="812"/>
        <end position="939"/>
    </location>
</feature>
<dbReference type="GO" id="GO:0006888">
    <property type="term" value="P:endoplasmic reticulum to Golgi vesicle-mediated transport"/>
    <property type="evidence" value="ECO:0007669"/>
    <property type="project" value="TreeGrafter"/>
</dbReference>
<dbReference type="SUPFAM" id="SSF48371">
    <property type="entry name" value="ARM repeat"/>
    <property type="match status" value="1"/>
</dbReference>
<evidence type="ECO:0000256" key="3">
    <source>
        <dbReference type="ARBA" id="ARBA00022448"/>
    </source>
</evidence>
<evidence type="ECO:0000259" key="14">
    <source>
        <dbReference type="Pfam" id="PF07718"/>
    </source>
</evidence>
<evidence type="ECO:0000256" key="5">
    <source>
        <dbReference type="ARBA" id="ARBA00022737"/>
    </source>
</evidence>
<keyword evidence="8 12" id="KW-0333">Golgi apparatus</keyword>
<dbReference type="InterPro" id="IPR016024">
    <property type="entry name" value="ARM-type_fold"/>
</dbReference>
<dbReference type="InterPro" id="IPR011710">
    <property type="entry name" value="Coatomer_bsu_C"/>
</dbReference>
<evidence type="ECO:0000256" key="1">
    <source>
        <dbReference type="ARBA" id="ARBA00004255"/>
    </source>
</evidence>
<keyword evidence="3 12" id="KW-0813">Transport</keyword>
<evidence type="ECO:0000256" key="7">
    <source>
        <dbReference type="ARBA" id="ARBA00022927"/>
    </source>
</evidence>
<comment type="subcellular location">
    <subcellularLocation>
        <location evidence="12">Cytoplasm</location>
    </subcellularLocation>
    <subcellularLocation>
        <location evidence="1 12">Golgi apparatus membrane</location>
        <topology evidence="1 12">Peripheral membrane protein</topology>
        <orientation evidence="1 12">Cytoplasmic side</orientation>
    </subcellularLocation>
    <subcellularLocation>
        <location evidence="12">Cytoplasmic vesicle</location>
        <location evidence="12">COPI-coated vesicle membrane</location>
        <topology evidence="12">Peripheral membrane protein</topology>
        <orientation evidence="12">Cytoplasmic side</orientation>
    </subcellularLocation>
</comment>
<dbReference type="InterPro" id="IPR029446">
    <property type="entry name" value="COPB1_appendage_platform_dom"/>
</dbReference>
<dbReference type="FunFam" id="1.25.10.10:FF:000166">
    <property type="entry name" value="Coatomer subunit beta"/>
    <property type="match status" value="1"/>
</dbReference>
<dbReference type="GO" id="GO:0005198">
    <property type="term" value="F:structural molecule activity"/>
    <property type="evidence" value="ECO:0007669"/>
    <property type="project" value="InterPro"/>
</dbReference>
<gene>
    <name evidence="16" type="ORF">LITE_LOCUS34586</name>
</gene>
<keyword evidence="5" id="KW-0677">Repeat</keyword>
<evidence type="ECO:0000259" key="13">
    <source>
        <dbReference type="Pfam" id="PF01602"/>
    </source>
</evidence>
<keyword evidence="7 12" id="KW-0653">Protein transport</keyword>
<dbReference type="PANTHER" id="PTHR10635:SF0">
    <property type="entry name" value="COATOMER SUBUNIT BETA"/>
    <property type="match status" value="1"/>
</dbReference>
<dbReference type="Pfam" id="PF07718">
    <property type="entry name" value="Coatamer_beta_C"/>
    <property type="match status" value="1"/>
</dbReference>
<keyword evidence="10 12" id="KW-0968">Cytoplasmic vesicle</keyword>
<reference evidence="16" key="1">
    <citation type="submission" date="2022-08" db="EMBL/GenBank/DDBJ databases">
        <authorList>
            <person name="Gutierrez-Valencia J."/>
        </authorList>
    </citation>
    <scope>NUCLEOTIDE SEQUENCE</scope>
</reference>
<keyword evidence="4 12" id="KW-0963">Cytoplasm</keyword>
<dbReference type="Pfam" id="PF14806">
    <property type="entry name" value="Coatomer_b_Cpla"/>
    <property type="match status" value="1"/>
</dbReference>
<feature type="domain" description="Clathrin/coatomer adaptor adaptin-like N-terminal" evidence="13">
    <location>
        <begin position="18"/>
        <end position="467"/>
    </location>
</feature>
<keyword evidence="17" id="KW-1185">Reference proteome</keyword>
<evidence type="ECO:0000256" key="6">
    <source>
        <dbReference type="ARBA" id="ARBA00022892"/>
    </source>
</evidence>
<name>A0AAV0NQ77_9ROSI</name>
<feature type="domain" description="Coatomer beta subunit C-terminal" evidence="14">
    <location>
        <begin position="671"/>
        <end position="806"/>
    </location>
</feature>
<evidence type="ECO:0000256" key="12">
    <source>
        <dbReference type="PIRNR" id="PIRNR005727"/>
    </source>
</evidence>
<comment type="caution">
    <text evidence="16">The sequence shown here is derived from an EMBL/GenBank/DDBJ whole genome shotgun (WGS) entry which is preliminary data.</text>
</comment>
<evidence type="ECO:0000256" key="9">
    <source>
        <dbReference type="ARBA" id="ARBA00023136"/>
    </source>
</evidence>
<dbReference type="InterPro" id="IPR011989">
    <property type="entry name" value="ARM-like"/>
</dbReference>
<dbReference type="GO" id="GO:0030126">
    <property type="term" value="C:COPI vesicle coat"/>
    <property type="evidence" value="ECO:0007669"/>
    <property type="project" value="InterPro"/>
</dbReference>
<dbReference type="Gene3D" id="1.25.10.10">
    <property type="entry name" value="Leucine-rich Repeat Variant"/>
    <property type="match status" value="1"/>
</dbReference>
<dbReference type="PIRSF" id="PIRSF005727">
    <property type="entry name" value="Coatomer_beta_subunit"/>
    <property type="match status" value="1"/>
</dbReference>
<evidence type="ECO:0000259" key="15">
    <source>
        <dbReference type="Pfam" id="PF14806"/>
    </source>
</evidence>
<dbReference type="PANTHER" id="PTHR10635">
    <property type="entry name" value="COATOMER SUBUNIT BETA"/>
    <property type="match status" value="1"/>
</dbReference>
<comment type="subunit">
    <text evidence="2 12">Oligomeric complex that consists of at least the alpha, beta, beta', gamma, delta, epsilon and zeta subunits.</text>
</comment>
<dbReference type="AlphaFoldDB" id="A0AAV0NQ77"/>
<protein>
    <recommendedName>
        <fullName evidence="12">Coatomer subunit beta</fullName>
    </recommendedName>
    <alternativeName>
        <fullName evidence="12">Beta-coat protein</fullName>
    </alternativeName>
</protein>
<dbReference type="EMBL" id="CAMGYJ010000008">
    <property type="protein sequence ID" value="CAI0460681.1"/>
    <property type="molecule type" value="Genomic_DNA"/>
</dbReference>